<dbReference type="SUPFAM" id="SSF56784">
    <property type="entry name" value="HAD-like"/>
    <property type="match status" value="1"/>
</dbReference>
<dbReference type="InterPro" id="IPR023214">
    <property type="entry name" value="HAD_sf"/>
</dbReference>
<dbReference type="PANTHER" id="PTHR43344:SF13">
    <property type="entry name" value="PHOSPHATASE RV3661-RELATED"/>
    <property type="match status" value="1"/>
</dbReference>
<organism evidence="4 5">
    <name type="scientific">Ralstonia soli</name>
    <dbReference type="NCBI Taxonomy" id="2953896"/>
    <lineage>
        <taxon>Bacteria</taxon>
        <taxon>Pseudomonadati</taxon>
        <taxon>Pseudomonadota</taxon>
        <taxon>Betaproteobacteria</taxon>
        <taxon>Burkholderiales</taxon>
        <taxon>Burkholderiaceae</taxon>
        <taxon>Ralstonia</taxon>
    </lineage>
</organism>
<evidence type="ECO:0000256" key="1">
    <source>
        <dbReference type="ARBA" id="ARBA00022723"/>
    </source>
</evidence>
<comment type="caution">
    <text evidence="4">The sequence shown here is derived from an EMBL/GenBank/DDBJ whole genome shotgun (WGS) entry which is preliminary data.</text>
</comment>
<reference evidence="4" key="1">
    <citation type="submission" date="2022-06" db="EMBL/GenBank/DDBJ databases">
        <authorList>
            <person name="Lu C.-H."/>
        </authorList>
    </citation>
    <scope>NUCLEOTIDE SEQUENCE</scope>
    <source>
        <strain evidence="4">21MJYT02-11</strain>
    </source>
</reference>
<dbReference type="InterPro" id="IPR006385">
    <property type="entry name" value="HAD_hydro_SerB1"/>
</dbReference>
<dbReference type="NCBIfam" id="TIGR01488">
    <property type="entry name" value="HAD-SF-IB"/>
    <property type="match status" value="1"/>
</dbReference>
<evidence type="ECO:0000256" key="3">
    <source>
        <dbReference type="ARBA" id="ARBA00022842"/>
    </source>
</evidence>
<dbReference type="NCBIfam" id="TIGR01490">
    <property type="entry name" value="HAD-SF-IB-hyp1"/>
    <property type="match status" value="1"/>
</dbReference>
<dbReference type="PANTHER" id="PTHR43344">
    <property type="entry name" value="PHOSPHOSERINE PHOSPHATASE"/>
    <property type="match status" value="1"/>
</dbReference>
<accession>A0ABT1AP26</accession>
<evidence type="ECO:0000256" key="2">
    <source>
        <dbReference type="ARBA" id="ARBA00022801"/>
    </source>
</evidence>
<dbReference type="GO" id="GO:0016787">
    <property type="term" value="F:hydrolase activity"/>
    <property type="evidence" value="ECO:0007669"/>
    <property type="project" value="UniProtKB-KW"/>
</dbReference>
<keyword evidence="5" id="KW-1185">Reference proteome</keyword>
<dbReference type="EMBL" id="JAMXHT010000006">
    <property type="protein sequence ID" value="MCO5399984.1"/>
    <property type="molecule type" value="Genomic_DNA"/>
</dbReference>
<dbReference type="Pfam" id="PF12710">
    <property type="entry name" value="HAD"/>
    <property type="match status" value="1"/>
</dbReference>
<sequence length="229" mass="25479">MNLALFDLDHTLIPTDSDHEWGRFLVRRGVVDAAEYQRKNDQFYADYKAGTLDVHAFLRFALAPLAAHSRDTLAEWHAEFMHDVITPTITPQARDLVNRHLDAGDLCCVVTATNSFVTRPIAKVFGIEHLVATEPATADGTPEGAFTGDVFGTPSFREGKVSRVHEWLANMGRGWSDFERSTFYSDSANDVPLLEEVTDPVATNPDDTLRNLAASRNWRIMDLFKAGAA</sequence>
<name>A0ABT1AP26_9RALS</name>
<reference evidence="4" key="2">
    <citation type="journal article" date="2023" name="Front. Microbiol.">
        <title>Ralstonia chuxiongensis sp. nov., Ralstonia mojiangensis sp. nov., and Ralstonia soli sp. nov., isolated from tobacco fields, are three novel species in the family Burkholderiaceae.</title>
        <authorList>
            <person name="Lu C.H."/>
            <person name="Zhang Y.Y."/>
            <person name="Jiang N."/>
            <person name="Chen W."/>
            <person name="Shao X."/>
            <person name="Zhao Z.M."/>
            <person name="Lu W.L."/>
            <person name="Hu X."/>
            <person name="Xi Y.X."/>
            <person name="Zou S.Y."/>
            <person name="Wei Q.J."/>
            <person name="Lin Z.L."/>
            <person name="Gong L."/>
            <person name="Gai X.T."/>
            <person name="Zhang L.Q."/>
            <person name="Li J.Y."/>
            <person name="Jin Y."/>
            <person name="Xia Z.Y."/>
        </authorList>
    </citation>
    <scope>NUCLEOTIDE SEQUENCE</scope>
    <source>
        <strain evidence="4">21MJYT02-11</strain>
    </source>
</reference>
<protein>
    <submittedName>
        <fullName evidence="4">HAD-IB family hydrolase</fullName>
    </submittedName>
</protein>
<gene>
    <name evidence="4" type="ORF">NG900_17440</name>
</gene>
<dbReference type="RefSeq" id="WP_252682618.1">
    <property type="nucleotide sequence ID" value="NZ_JAMXHT010000006.1"/>
</dbReference>
<dbReference type="InterPro" id="IPR050582">
    <property type="entry name" value="HAD-like_SerB"/>
</dbReference>
<proteinExistence type="predicted"/>
<dbReference type="InterPro" id="IPR036412">
    <property type="entry name" value="HAD-like_sf"/>
</dbReference>
<evidence type="ECO:0000313" key="4">
    <source>
        <dbReference type="EMBL" id="MCO5399984.1"/>
    </source>
</evidence>
<dbReference type="Gene3D" id="1.20.1440.100">
    <property type="entry name" value="SG protein - dephosphorylation function"/>
    <property type="match status" value="1"/>
</dbReference>
<keyword evidence="2 4" id="KW-0378">Hydrolase</keyword>
<dbReference type="Gene3D" id="3.40.50.1000">
    <property type="entry name" value="HAD superfamily/HAD-like"/>
    <property type="match status" value="1"/>
</dbReference>
<evidence type="ECO:0000313" key="5">
    <source>
        <dbReference type="Proteomes" id="UP001162811"/>
    </source>
</evidence>
<keyword evidence="1" id="KW-0479">Metal-binding</keyword>
<keyword evidence="3" id="KW-0460">Magnesium</keyword>
<dbReference type="Proteomes" id="UP001162811">
    <property type="component" value="Unassembled WGS sequence"/>
</dbReference>
<dbReference type="CDD" id="cd02612">
    <property type="entry name" value="HAD_PGPPase"/>
    <property type="match status" value="1"/>
</dbReference>